<evidence type="ECO:0000256" key="10">
    <source>
        <dbReference type="ARBA" id="ARBA00047348"/>
    </source>
</evidence>
<evidence type="ECO:0000256" key="11">
    <source>
        <dbReference type="RuleBase" id="RU363058"/>
    </source>
</evidence>
<feature type="transmembrane region" description="Helical" evidence="11">
    <location>
        <begin position="367"/>
        <end position="388"/>
    </location>
</feature>
<keyword evidence="5 11" id="KW-0592">Phosphate transport</keyword>
<feature type="transmembrane region" description="Helical" evidence="11">
    <location>
        <begin position="84"/>
        <end position="104"/>
    </location>
</feature>
<evidence type="ECO:0000313" key="13">
    <source>
        <dbReference type="Proteomes" id="UP000738376"/>
    </source>
</evidence>
<evidence type="ECO:0000256" key="9">
    <source>
        <dbReference type="ARBA" id="ARBA00023136"/>
    </source>
</evidence>
<evidence type="ECO:0000256" key="1">
    <source>
        <dbReference type="ARBA" id="ARBA00004651"/>
    </source>
</evidence>
<sequence>MEYLFFGLAIALVIGFEFVNGFHDTANAVATVIYTNTLKPTYAVVLSGICNLLGVLTSSGTVAFAIIALLPVDLVVNSSTSQSLVMAIALLLSAIIWNLGTWYLGLPVSSTHTLIGSITGIGIANSVINSFSSTNSYWWDGINWLKMQEIVISLVISPLLGFCGAAILFLIAKYLIRQEELYTAPEENVPSIWIRTVLILTCSGVSFAHGSNDGQKGMGLMMLILVAILPSFFSLNLQTSPQAIAQLVASSNSVIPVLSSQFIINTNQDPSFPNSRDELSQFLKPQGHVNENIWRSLVAESQIIAEKLSINNNLLDIAASDRRRVRDDIYLVASTITKLEKQQYLANFDHPEIITNYRNQLDHLTKFIPYWIKITIALALGLGTMIGWKRVVVTVGEKIGKEHLNYAQGASAELITMTTISAADYFGLPVSTTHILSSGIAGSMVANRSGVQVDTLRNLLLAWLLTLPSCILLGFTTYIIGLFTLKSAAF</sequence>
<feature type="transmembrane region" description="Helical" evidence="11">
    <location>
        <begin position="45"/>
        <end position="72"/>
    </location>
</feature>
<reference evidence="12 13" key="1">
    <citation type="submission" date="2020-03" db="EMBL/GenBank/DDBJ databases">
        <title>Draft Genome Sequence of 2-Methylisoborneol Producing Pseudanabaena yagii Strain GIHE-NHR1 Isolated from North Han River in South Korea.</title>
        <authorList>
            <person name="Jeong J."/>
        </authorList>
    </citation>
    <scope>NUCLEOTIDE SEQUENCE [LARGE SCALE GENOMIC DNA]</scope>
    <source>
        <strain evidence="12 13">GIHE-NHR1</strain>
    </source>
</reference>
<keyword evidence="8 11" id="KW-1133">Transmembrane helix</keyword>
<keyword evidence="3 11" id="KW-0813">Transport</keyword>
<keyword evidence="9 11" id="KW-0472">Membrane</keyword>
<evidence type="ECO:0000313" key="12">
    <source>
        <dbReference type="EMBL" id="NMF60948.1"/>
    </source>
</evidence>
<evidence type="ECO:0000256" key="5">
    <source>
        <dbReference type="ARBA" id="ARBA00022592"/>
    </source>
</evidence>
<comment type="similarity">
    <text evidence="2">Belongs to the inorganic phosphate transporter (PiT) (TC 2.A.20) family. Pit subfamily.</text>
</comment>
<gene>
    <name evidence="12" type="ORF">HC246_23695</name>
</gene>
<protein>
    <recommendedName>
        <fullName evidence="11">Phosphate transporter</fullName>
    </recommendedName>
</protein>
<keyword evidence="13" id="KW-1185">Reference proteome</keyword>
<evidence type="ECO:0000256" key="3">
    <source>
        <dbReference type="ARBA" id="ARBA00022448"/>
    </source>
</evidence>
<evidence type="ECO:0000256" key="6">
    <source>
        <dbReference type="ARBA" id="ARBA00022692"/>
    </source>
</evidence>
<keyword evidence="7" id="KW-0769">Symport</keyword>
<evidence type="ECO:0000256" key="8">
    <source>
        <dbReference type="ARBA" id="ARBA00022989"/>
    </source>
</evidence>
<feature type="transmembrane region" description="Helical" evidence="11">
    <location>
        <begin position="192"/>
        <end position="211"/>
    </location>
</feature>
<organism evidence="12 13">
    <name type="scientific">Pseudanabaena yagii GIHE-NHR1</name>
    <dbReference type="NCBI Taxonomy" id="2722753"/>
    <lineage>
        <taxon>Bacteria</taxon>
        <taxon>Bacillati</taxon>
        <taxon>Cyanobacteriota</taxon>
        <taxon>Cyanophyceae</taxon>
        <taxon>Pseudanabaenales</taxon>
        <taxon>Pseudanabaenaceae</taxon>
        <taxon>Pseudanabaena</taxon>
        <taxon>Pseudanabaena yagii</taxon>
    </lineage>
</organism>
<dbReference type="InterPro" id="IPR001204">
    <property type="entry name" value="Phos_transporter"/>
</dbReference>
<keyword evidence="4" id="KW-1003">Cell membrane</keyword>
<comment type="catalytic activity">
    <reaction evidence="10">
        <text>phosphate(in) + H(+)(in) = phosphate(out) + H(+)(out)</text>
        <dbReference type="Rhea" id="RHEA:29939"/>
        <dbReference type="ChEBI" id="CHEBI:15378"/>
        <dbReference type="ChEBI" id="CHEBI:43474"/>
    </reaction>
</comment>
<comment type="subcellular location">
    <subcellularLocation>
        <location evidence="1">Cell membrane</location>
        <topology evidence="1">Multi-pass membrane protein</topology>
    </subcellularLocation>
    <subcellularLocation>
        <location evidence="11">Membrane</location>
        <topology evidence="11">Multi-pass membrane protein</topology>
    </subcellularLocation>
</comment>
<dbReference type="PANTHER" id="PTHR11101:SF65">
    <property type="entry name" value="LOW-AFFINITY INORGANIC PHOSPHATE TRANSPORTER PITA-RELATED"/>
    <property type="match status" value="1"/>
</dbReference>
<dbReference type="EMBL" id="JAAVJL010000004">
    <property type="protein sequence ID" value="NMF60948.1"/>
    <property type="molecule type" value="Genomic_DNA"/>
</dbReference>
<dbReference type="PANTHER" id="PTHR11101">
    <property type="entry name" value="PHOSPHATE TRANSPORTER"/>
    <property type="match status" value="1"/>
</dbReference>
<dbReference type="Proteomes" id="UP000738376">
    <property type="component" value="Unassembled WGS sequence"/>
</dbReference>
<evidence type="ECO:0000256" key="4">
    <source>
        <dbReference type="ARBA" id="ARBA00022475"/>
    </source>
</evidence>
<dbReference type="RefSeq" id="WP_169365871.1">
    <property type="nucleotide sequence ID" value="NZ_JAAVJL010000004.1"/>
</dbReference>
<keyword evidence="6 11" id="KW-0812">Transmembrane</keyword>
<evidence type="ECO:0000256" key="2">
    <source>
        <dbReference type="ARBA" id="ARBA00005342"/>
    </source>
</evidence>
<comment type="caution">
    <text evidence="12">The sequence shown here is derived from an EMBL/GenBank/DDBJ whole genome shotgun (WGS) entry which is preliminary data.</text>
</comment>
<proteinExistence type="inferred from homology"/>
<dbReference type="Pfam" id="PF01384">
    <property type="entry name" value="PHO4"/>
    <property type="match status" value="1"/>
</dbReference>
<feature type="transmembrane region" description="Helical" evidence="11">
    <location>
        <begin position="150"/>
        <end position="171"/>
    </location>
</feature>
<name>A0ABX1LXK7_9CYAN</name>
<accession>A0ABX1LXK7</accession>
<feature type="transmembrane region" description="Helical" evidence="11">
    <location>
        <begin position="217"/>
        <end position="237"/>
    </location>
</feature>
<evidence type="ECO:0000256" key="7">
    <source>
        <dbReference type="ARBA" id="ARBA00022847"/>
    </source>
</evidence>
<feature type="transmembrane region" description="Helical" evidence="11">
    <location>
        <begin position="460"/>
        <end position="485"/>
    </location>
</feature>